<feature type="region of interest" description="Disordered" evidence="1">
    <location>
        <begin position="1"/>
        <end position="23"/>
    </location>
</feature>
<keyword evidence="2" id="KW-0472">Membrane</keyword>
<comment type="caution">
    <text evidence="3">The sequence shown here is derived from an EMBL/GenBank/DDBJ whole genome shotgun (WGS) entry which is preliminary data.</text>
</comment>
<feature type="compositionally biased region" description="Basic and acidic residues" evidence="1">
    <location>
        <begin position="1"/>
        <end position="19"/>
    </location>
</feature>
<evidence type="ECO:0000256" key="2">
    <source>
        <dbReference type="SAM" id="Phobius"/>
    </source>
</evidence>
<protein>
    <submittedName>
        <fullName evidence="3">Uncharacterized protein</fullName>
    </submittedName>
</protein>
<evidence type="ECO:0000313" key="3">
    <source>
        <dbReference type="EMBL" id="TCO45281.1"/>
    </source>
</evidence>
<keyword evidence="2" id="KW-1133">Transmembrane helix</keyword>
<dbReference type="AlphaFoldDB" id="A0A4R2IJN1"/>
<keyword evidence="2" id="KW-0812">Transmembrane</keyword>
<evidence type="ECO:0000256" key="1">
    <source>
        <dbReference type="SAM" id="MobiDB-lite"/>
    </source>
</evidence>
<accession>A0A4R2IJN1</accession>
<feature type="transmembrane region" description="Helical" evidence="2">
    <location>
        <begin position="30"/>
        <end position="48"/>
    </location>
</feature>
<proteinExistence type="predicted"/>
<dbReference type="Proteomes" id="UP000295680">
    <property type="component" value="Unassembled WGS sequence"/>
</dbReference>
<gene>
    <name evidence="3" type="ORF">EV192_12145</name>
</gene>
<evidence type="ECO:0000313" key="4">
    <source>
        <dbReference type="Proteomes" id="UP000295680"/>
    </source>
</evidence>
<dbReference type="RefSeq" id="WP_207926972.1">
    <property type="nucleotide sequence ID" value="NZ_SLWS01000021.1"/>
</dbReference>
<dbReference type="EMBL" id="SLWS01000021">
    <property type="protein sequence ID" value="TCO45281.1"/>
    <property type="molecule type" value="Genomic_DNA"/>
</dbReference>
<sequence>MTALDERMITSPQRTDRAPKQGNELPWPQALAITVTLAAVGLVASGWVDPMLP</sequence>
<reference evidence="3 4" key="1">
    <citation type="submission" date="2019-03" db="EMBL/GenBank/DDBJ databases">
        <title>Genomic Encyclopedia of Type Strains, Phase IV (KMG-IV): sequencing the most valuable type-strain genomes for metagenomic binning, comparative biology and taxonomic classification.</title>
        <authorList>
            <person name="Goeker M."/>
        </authorList>
    </citation>
    <scope>NUCLEOTIDE SEQUENCE [LARGE SCALE GENOMIC DNA]</scope>
    <source>
        <strain evidence="3 4">DSM 45934</strain>
    </source>
</reference>
<name>A0A4R2IJN1_9PSEU</name>
<keyword evidence="4" id="KW-1185">Reference proteome</keyword>
<organism evidence="3 4">
    <name type="scientific">Actinocrispum wychmicini</name>
    <dbReference type="NCBI Taxonomy" id="1213861"/>
    <lineage>
        <taxon>Bacteria</taxon>
        <taxon>Bacillati</taxon>
        <taxon>Actinomycetota</taxon>
        <taxon>Actinomycetes</taxon>
        <taxon>Pseudonocardiales</taxon>
        <taxon>Pseudonocardiaceae</taxon>
        <taxon>Actinocrispum</taxon>
    </lineage>
</organism>